<dbReference type="SUPFAM" id="SSF109709">
    <property type="entry name" value="KorB DNA-binding domain-like"/>
    <property type="match status" value="1"/>
</dbReference>
<evidence type="ECO:0000313" key="3">
    <source>
        <dbReference type="EMBL" id="CVI64286.1"/>
    </source>
</evidence>
<accession>A0A1S7UBL5</accession>
<dbReference type="InterPro" id="IPR004437">
    <property type="entry name" value="ParB/RepB/Spo0J"/>
</dbReference>
<dbReference type="RefSeq" id="WP_080855465.1">
    <property type="nucleotide sequence ID" value="NZ_LT009778.1"/>
</dbReference>
<sequence length="335" mass="37368">MARKNIFNSVMNDDQAVDETIESAAPVTRFGAAKSLSSSIDALARQAERINDGDVVVELDPELLEASFVRDRLSGTAEGSTTTDEEYSELLAAIRERGQDSPILVRPIPNKSDRYMIVFGHRRAQVARELGRKVRAVVRQLDEQAHVISQGQENSARANLSFIERATFADRLEKLGYSREVIQVALSVDYQTLSKMLTVPGAFGERLIEAIGPAKGVGRDRWLQLRKLIDVPKNKALAEEFTNEEEFTSLGQVDRFEALFKRLRSGKEKAAVKRSENTQPRQVWNAKDNAVNVSRKVTPKAVTLVLSSSNGIAFGDWITNNIESLYETFQQQGKN</sequence>
<dbReference type="GO" id="GO:0005694">
    <property type="term" value="C:chromosome"/>
    <property type="evidence" value="ECO:0007669"/>
    <property type="project" value="TreeGrafter"/>
</dbReference>
<comment type="similarity">
    <text evidence="1">Belongs to the ParB family.</text>
</comment>
<dbReference type="InterPro" id="IPR037972">
    <property type="entry name" value="RepB_N"/>
</dbReference>
<dbReference type="EMBL" id="FCNP01000051">
    <property type="protein sequence ID" value="CVI64286.1"/>
    <property type="molecule type" value="Genomic_DNA"/>
</dbReference>
<comment type="caution">
    <text evidence="3">The sequence shown here is derived from an EMBL/GenBank/DDBJ whole genome shotgun (WGS) entry which is preliminary data.</text>
</comment>
<dbReference type="InterPro" id="IPR050336">
    <property type="entry name" value="Chromosome_partition/occlusion"/>
</dbReference>
<protein>
    <submittedName>
        <fullName evidence="3">Replication protein B</fullName>
    </submittedName>
</protein>
<dbReference type="Proteomes" id="UP000192140">
    <property type="component" value="Unassembled WGS sequence"/>
</dbReference>
<dbReference type="NCBIfam" id="TIGR00180">
    <property type="entry name" value="parB_part"/>
    <property type="match status" value="1"/>
</dbReference>
<dbReference type="InterPro" id="IPR011111">
    <property type="entry name" value="Plasmid_RepB"/>
</dbReference>
<evidence type="ECO:0000256" key="1">
    <source>
        <dbReference type="ARBA" id="ARBA00006295"/>
    </source>
</evidence>
<dbReference type="NCBIfam" id="TIGR03454">
    <property type="entry name" value="partition_RepB"/>
    <property type="match status" value="1"/>
</dbReference>
<dbReference type="PANTHER" id="PTHR33375">
    <property type="entry name" value="CHROMOSOME-PARTITIONING PROTEIN PARB-RELATED"/>
    <property type="match status" value="1"/>
</dbReference>
<reference evidence="3" key="1">
    <citation type="submission" date="2016-01" db="EMBL/GenBank/DDBJ databases">
        <authorList>
            <person name="Regsiter A."/>
            <person name="william w."/>
        </authorList>
    </citation>
    <scope>NUCLEOTIDE SEQUENCE</scope>
    <source>
        <strain evidence="3">NCPPB 1641</strain>
    </source>
</reference>
<proteinExistence type="inferred from homology"/>
<dbReference type="Pfam" id="PF07506">
    <property type="entry name" value="RepB"/>
    <property type="match status" value="1"/>
</dbReference>
<gene>
    <name evidence="3" type="ORF">AGR7A_pTi0039</name>
</gene>
<keyword evidence="4" id="KW-1185">Reference proteome</keyword>
<dbReference type="GO" id="GO:0007059">
    <property type="term" value="P:chromosome segregation"/>
    <property type="evidence" value="ECO:0007669"/>
    <property type="project" value="TreeGrafter"/>
</dbReference>
<dbReference type="GO" id="GO:0003677">
    <property type="term" value="F:DNA binding"/>
    <property type="evidence" value="ECO:0007669"/>
    <property type="project" value="InterPro"/>
</dbReference>
<dbReference type="InterPro" id="IPR036086">
    <property type="entry name" value="ParB/Sulfiredoxin_sf"/>
</dbReference>
<dbReference type="SUPFAM" id="SSF110849">
    <property type="entry name" value="ParB/Sulfiredoxin"/>
    <property type="match status" value="1"/>
</dbReference>
<dbReference type="Gene3D" id="3.90.1530.30">
    <property type="match status" value="1"/>
</dbReference>
<dbReference type="AlphaFoldDB" id="A0A1S7UBL5"/>
<dbReference type="CDD" id="cd16405">
    <property type="entry name" value="RepB_like_N"/>
    <property type="match status" value="1"/>
</dbReference>
<dbReference type="SMART" id="SM00470">
    <property type="entry name" value="ParB"/>
    <property type="match status" value="1"/>
</dbReference>
<dbReference type="Pfam" id="PF02195">
    <property type="entry name" value="ParB_N"/>
    <property type="match status" value="1"/>
</dbReference>
<dbReference type="PANTHER" id="PTHR33375:SF1">
    <property type="entry name" value="CHROMOSOME-PARTITIONING PROTEIN PARB-RELATED"/>
    <property type="match status" value="1"/>
</dbReference>
<dbReference type="InterPro" id="IPR017819">
    <property type="entry name" value="Plasmid_partition_RepB"/>
</dbReference>
<evidence type="ECO:0000313" key="4">
    <source>
        <dbReference type="Proteomes" id="UP000192140"/>
    </source>
</evidence>
<organism evidence="3 4">
    <name type="scientific">Agrobacterium deltaense NCPPB 1641</name>
    <dbReference type="NCBI Taxonomy" id="1183425"/>
    <lineage>
        <taxon>Bacteria</taxon>
        <taxon>Pseudomonadati</taxon>
        <taxon>Pseudomonadota</taxon>
        <taxon>Alphaproteobacteria</taxon>
        <taxon>Hyphomicrobiales</taxon>
        <taxon>Rhizobiaceae</taxon>
        <taxon>Rhizobium/Agrobacterium group</taxon>
        <taxon>Agrobacterium</taxon>
    </lineage>
</organism>
<name>A0A1S7UBL5_9HYPH</name>
<feature type="domain" description="ParB-like N-terminal" evidence="2">
    <location>
        <begin position="57"/>
        <end position="155"/>
    </location>
</feature>
<evidence type="ECO:0000259" key="2">
    <source>
        <dbReference type="SMART" id="SM00470"/>
    </source>
</evidence>
<dbReference type="InterPro" id="IPR003115">
    <property type="entry name" value="ParB_N"/>
</dbReference>